<dbReference type="EMBL" id="BTRK01000004">
    <property type="protein sequence ID" value="GMR45232.1"/>
    <property type="molecule type" value="Genomic_DNA"/>
</dbReference>
<evidence type="ECO:0000256" key="1">
    <source>
        <dbReference type="SAM" id="Phobius"/>
    </source>
</evidence>
<feature type="transmembrane region" description="Helical" evidence="1">
    <location>
        <begin position="86"/>
        <end position="111"/>
    </location>
</feature>
<accession>A0AAN5CIW6</accession>
<dbReference type="Proteomes" id="UP001328107">
    <property type="component" value="Unassembled WGS sequence"/>
</dbReference>
<dbReference type="PANTHER" id="PTHR45907:SF16">
    <property type="entry name" value="SERPENTINE RECEPTOR, CLASS J"/>
    <property type="match status" value="1"/>
</dbReference>
<keyword evidence="1" id="KW-1133">Transmembrane helix</keyword>
<evidence type="ECO:0008006" key="4">
    <source>
        <dbReference type="Google" id="ProtNLM"/>
    </source>
</evidence>
<keyword evidence="1" id="KW-0812">Transmembrane</keyword>
<sequence>MSGIEWSPIVHTDETEELYVVGTYWSNGTFSGARWKCFGGASILVFIMLSVYGTIITCSVSIVRFLKTNAKSVSSIRLQKQLFRCLVYQTIFPMLTAYFPAAYCIFAPILGFSWPPISIVMPNFCVMHPVFDGAVVLLTVNEYRKSLIRLLFCGHRNVKSVNTPTSSLANGS</sequence>
<dbReference type="PANTHER" id="PTHR45907">
    <property type="entry name" value="SERPENTINE RECEPTOR, CLASS J"/>
    <property type="match status" value="1"/>
</dbReference>
<name>A0AAN5CIW6_9BILA</name>
<dbReference type="SUPFAM" id="SSF81321">
    <property type="entry name" value="Family A G protein-coupled receptor-like"/>
    <property type="match status" value="1"/>
</dbReference>
<evidence type="ECO:0000313" key="3">
    <source>
        <dbReference type="Proteomes" id="UP001328107"/>
    </source>
</evidence>
<evidence type="ECO:0000313" key="2">
    <source>
        <dbReference type="EMBL" id="GMR45232.1"/>
    </source>
</evidence>
<comment type="caution">
    <text evidence="2">The sequence shown here is derived from an EMBL/GenBank/DDBJ whole genome shotgun (WGS) entry which is preliminary data.</text>
</comment>
<dbReference type="AlphaFoldDB" id="A0AAN5CIW6"/>
<reference evidence="3" key="1">
    <citation type="submission" date="2022-10" db="EMBL/GenBank/DDBJ databases">
        <title>Genome assembly of Pristionchus species.</title>
        <authorList>
            <person name="Yoshida K."/>
            <person name="Sommer R.J."/>
        </authorList>
    </citation>
    <scope>NUCLEOTIDE SEQUENCE [LARGE SCALE GENOMIC DNA]</scope>
    <source>
        <strain evidence="3">RS5460</strain>
    </source>
</reference>
<feature type="non-terminal residue" evidence="2">
    <location>
        <position position="172"/>
    </location>
</feature>
<dbReference type="Pfam" id="PF10326">
    <property type="entry name" value="7TM_GPCR_Str"/>
    <property type="match status" value="1"/>
</dbReference>
<keyword evidence="3" id="KW-1185">Reference proteome</keyword>
<keyword evidence="1" id="KW-0472">Membrane</keyword>
<gene>
    <name evidence="2" type="ORF">PMAYCL1PPCAC_15427</name>
</gene>
<proteinExistence type="predicted"/>
<protein>
    <recommendedName>
        <fullName evidence="4">G protein-coupled receptor</fullName>
    </recommendedName>
</protein>
<organism evidence="2 3">
    <name type="scientific">Pristionchus mayeri</name>
    <dbReference type="NCBI Taxonomy" id="1317129"/>
    <lineage>
        <taxon>Eukaryota</taxon>
        <taxon>Metazoa</taxon>
        <taxon>Ecdysozoa</taxon>
        <taxon>Nematoda</taxon>
        <taxon>Chromadorea</taxon>
        <taxon>Rhabditida</taxon>
        <taxon>Rhabditina</taxon>
        <taxon>Diplogasteromorpha</taxon>
        <taxon>Diplogasteroidea</taxon>
        <taxon>Neodiplogasteridae</taxon>
        <taxon>Pristionchus</taxon>
    </lineage>
</organism>
<feature type="transmembrane region" description="Helical" evidence="1">
    <location>
        <begin position="117"/>
        <end position="140"/>
    </location>
</feature>
<dbReference type="InterPro" id="IPR019428">
    <property type="entry name" value="7TM_GPCR_serpentine_rcpt_Str"/>
</dbReference>
<dbReference type="InterPro" id="IPR019423">
    <property type="entry name" value="7TM_GPCR_serpentine_rcpt_Srj"/>
</dbReference>
<feature type="transmembrane region" description="Helical" evidence="1">
    <location>
        <begin position="43"/>
        <end position="66"/>
    </location>
</feature>